<dbReference type="EMBL" id="JAGISH010000002">
    <property type="protein sequence ID" value="MBP0481765.1"/>
    <property type="molecule type" value="Genomic_DNA"/>
</dbReference>
<proteinExistence type="predicted"/>
<reference evidence="2" key="1">
    <citation type="submission" date="2021-03" db="EMBL/GenBank/DDBJ databases">
        <title>Sagittula salina sp. nov. strain M10.9X isolated from the marine waste.</title>
        <authorList>
            <person name="Satari L."/>
            <person name="Molina-Menor E."/>
            <person name="Vidal-Verdu A."/>
            <person name="Pascual J."/>
            <person name="Pereto J."/>
            <person name="Porcar M."/>
        </authorList>
    </citation>
    <scope>NUCLEOTIDE SEQUENCE</scope>
    <source>
        <strain evidence="2">M10.9X</strain>
    </source>
</reference>
<gene>
    <name evidence="2" type="ORF">J5474_04575</name>
</gene>
<accession>A0A940MHD6</accession>
<keyword evidence="3" id="KW-1185">Reference proteome</keyword>
<feature type="transmembrane region" description="Helical" evidence="1">
    <location>
        <begin position="104"/>
        <end position="124"/>
    </location>
</feature>
<keyword evidence="1" id="KW-0812">Transmembrane</keyword>
<feature type="transmembrane region" description="Helical" evidence="1">
    <location>
        <begin position="164"/>
        <end position="181"/>
    </location>
</feature>
<feature type="transmembrane region" description="Helical" evidence="1">
    <location>
        <begin position="47"/>
        <end position="69"/>
    </location>
</feature>
<keyword evidence="1" id="KW-1133">Transmembrane helix</keyword>
<evidence type="ECO:0000313" key="3">
    <source>
        <dbReference type="Proteomes" id="UP000675940"/>
    </source>
</evidence>
<sequence length="234" mass="24916">MQTLGWAWGLVLATAAFVGSYFLVPGFNGFEPGQFPRVIDEPPVQPSGYAFAIWGLIYLWLVIAALFGAIRRAEDSDWSAYRPWMILSLGVGATWLPVASVSPLLATALIFAMLAAALKAVFRVGITDRWLQQAPVAIYAGWLTAAACVALGVVLGGYGILPPTPAALLSLILALLIALTVQYRLHRAPEYGLTVIWALVGVIVQNTDPLNTAVVGLCILGIIAILGLRGTDTE</sequence>
<evidence type="ECO:0000256" key="1">
    <source>
        <dbReference type="SAM" id="Phobius"/>
    </source>
</evidence>
<evidence type="ECO:0000313" key="2">
    <source>
        <dbReference type="EMBL" id="MBP0481765.1"/>
    </source>
</evidence>
<dbReference type="PANTHER" id="PTHR33802">
    <property type="entry name" value="SI:CH211-161H7.5-RELATED"/>
    <property type="match status" value="1"/>
</dbReference>
<feature type="transmembrane region" description="Helical" evidence="1">
    <location>
        <begin position="7"/>
        <end position="27"/>
    </location>
</feature>
<dbReference type="AlphaFoldDB" id="A0A940MHD6"/>
<feature type="transmembrane region" description="Helical" evidence="1">
    <location>
        <begin position="188"/>
        <end position="204"/>
    </location>
</feature>
<feature type="transmembrane region" description="Helical" evidence="1">
    <location>
        <begin position="81"/>
        <end position="98"/>
    </location>
</feature>
<comment type="caution">
    <text evidence="2">The sequence shown here is derived from an EMBL/GenBank/DDBJ whole genome shotgun (WGS) entry which is preliminary data.</text>
</comment>
<dbReference type="PANTHER" id="PTHR33802:SF1">
    <property type="entry name" value="XK-RELATED PROTEIN"/>
    <property type="match status" value="1"/>
</dbReference>
<feature type="transmembrane region" description="Helical" evidence="1">
    <location>
        <begin position="210"/>
        <end position="228"/>
    </location>
</feature>
<keyword evidence="1" id="KW-0472">Membrane</keyword>
<dbReference type="Proteomes" id="UP000675940">
    <property type="component" value="Unassembled WGS sequence"/>
</dbReference>
<protein>
    <submittedName>
        <fullName evidence="2">Uncharacterized protein</fullName>
    </submittedName>
</protein>
<name>A0A940MHD6_9RHOB</name>
<feature type="transmembrane region" description="Helical" evidence="1">
    <location>
        <begin position="136"/>
        <end position="158"/>
    </location>
</feature>
<organism evidence="2 3">
    <name type="scientific">Sagittula salina</name>
    <dbReference type="NCBI Taxonomy" id="2820268"/>
    <lineage>
        <taxon>Bacteria</taxon>
        <taxon>Pseudomonadati</taxon>
        <taxon>Pseudomonadota</taxon>
        <taxon>Alphaproteobacteria</taxon>
        <taxon>Rhodobacterales</taxon>
        <taxon>Roseobacteraceae</taxon>
        <taxon>Sagittula</taxon>
    </lineage>
</organism>